<dbReference type="Proteomes" id="UP001213039">
    <property type="component" value="Chromosome"/>
</dbReference>
<organism evidence="1 2">
    <name type="scientific">Mycoplasmopsis edwardii</name>
    <dbReference type="NCBI Taxonomy" id="53558"/>
    <lineage>
        <taxon>Bacteria</taxon>
        <taxon>Bacillati</taxon>
        <taxon>Mycoplasmatota</taxon>
        <taxon>Mycoplasmoidales</taxon>
        <taxon>Metamycoplasmataceae</taxon>
        <taxon>Mycoplasmopsis</taxon>
    </lineage>
</organism>
<proteinExistence type="predicted"/>
<protein>
    <submittedName>
        <fullName evidence="1">HAD family hydrolase</fullName>
    </submittedName>
</protein>
<evidence type="ECO:0000313" key="2">
    <source>
        <dbReference type="Proteomes" id="UP001213039"/>
    </source>
</evidence>
<dbReference type="EMBL" id="CP114370">
    <property type="protein sequence ID" value="WBP84115.1"/>
    <property type="molecule type" value="Genomic_DNA"/>
</dbReference>
<evidence type="ECO:0000313" key="1">
    <source>
        <dbReference type="EMBL" id="WBP84115.1"/>
    </source>
</evidence>
<reference evidence="1" key="1">
    <citation type="submission" date="2022-12" db="EMBL/GenBank/DDBJ databases">
        <authorList>
            <consortium name="Asia Pacific Centre for Animal Health"/>
            <person name="Klose S.M."/>
            <person name="Legione A.R."/>
            <person name="Monotti I."/>
            <person name="Bushell R."/>
            <person name="Marenda M.S."/>
            <person name="Sugiyama T."/>
            <person name="Browning G.F."/>
            <person name="Vaz P.K."/>
        </authorList>
    </citation>
    <scope>NUCLEOTIDE SEQUENCE</scope>
    <source>
        <strain evidence="1">Felid995</strain>
    </source>
</reference>
<keyword evidence="2" id="KW-1185">Reference proteome</keyword>
<sequence>MQNKNIILNKIKYSEIDNFVFDLDGTLLNKDSELIPENLQTIKELQEDNKNIIIATGRPLYTAQKILDQIQVKFPVILANGALIWDNEKDQLYKSFAIKKSSAKAIYKKLVDMQYEFLVYVPGKILGFNSNKTDFFTKKNYPVRVGENHYAEGNFLETFDNYDACKFFVIKNSNSDESWDEFKTFLKDYDEDAHGLISEWPNLDIMSNNSSKGEALKYLFKDFNLDINKTISFGDAENDVSMFRVTKYSGSFANSKHKDVLNHASIIFDSNNEPWFANFIKQIKNNK</sequence>
<name>A0ACD4PIN4_9BACT</name>
<keyword evidence="1" id="KW-0378">Hydrolase</keyword>
<accession>A0ACD4PIN4</accession>
<gene>
    <name evidence="1" type="ORF">Me_995_000065</name>
</gene>